<dbReference type="RefSeq" id="WP_210205694.1">
    <property type="nucleotide sequence ID" value="NZ_QGGG01000024.1"/>
</dbReference>
<evidence type="ECO:0000313" key="4">
    <source>
        <dbReference type="Proteomes" id="UP000245396"/>
    </source>
</evidence>
<name>A0A316BLU1_PSESE</name>
<dbReference type="Proteomes" id="UP000245396">
    <property type="component" value="Unassembled WGS sequence"/>
</dbReference>
<comment type="caution">
    <text evidence="3">The sequence shown here is derived from an EMBL/GenBank/DDBJ whole genome shotgun (WGS) entry which is preliminary data.</text>
</comment>
<feature type="region of interest" description="Disordered" evidence="1">
    <location>
        <begin position="1"/>
        <end position="20"/>
    </location>
</feature>
<dbReference type="EMBL" id="QGGG01000024">
    <property type="protein sequence ID" value="PWJ74158.1"/>
    <property type="molecule type" value="Genomic_DNA"/>
</dbReference>
<organism evidence="3 4">
    <name type="scientific">Pseudaminobacter salicylatoxidans</name>
    <dbReference type="NCBI Taxonomy" id="93369"/>
    <lineage>
        <taxon>Bacteria</taxon>
        <taxon>Pseudomonadati</taxon>
        <taxon>Pseudomonadota</taxon>
        <taxon>Alphaproteobacteria</taxon>
        <taxon>Hyphomicrobiales</taxon>
        <taxon>Phyllobacteriaceae</taxon>
        <taxon>Pseudaminobacter</taxon>
    </lineage>
</organism>
<feature type="domain" description="HEPN AbiJ-N-terminal" evidence="2">
    <location>
        <begin position="3"/>
        <end position="170"/>
    </location>
</feature>
<gene>
    <name evidence="3" type="ORF">C7441_12433</name>
</gene>
<proteinExistence type="predicted"/>
<sequence length="297" mass="33923">MNYFSEKEEGERPREKGEIGEGAWGGIGALIAARIEDGSFGATYPNPCPDGNGPIGTDADAFWKGMQGDIPNFQELPLPAWYDAIEMPRTLDILDAIEFCWRCVGKPMHVGYHEYFKHHHLRFDVGAGRGQFREDINRILRRNGLAYELKVDGSIERLAPPVLREELESAHFRTGDSELNRMLETARRKFLDPDRAVRRESLETLWDAWERLKTLGPGPDKKAQLSALLDATAEASSPRLREALEREAKELTWIGNNMQIRHSEKEKEQVARGEHIDYLFHRLFSLIQALLRMNKGI</sequence>
<dbReference type="Pfam" id="PF18863">
    <property type="entry name" value="AbiJ_NTD4"/>
    <property type="match status" value="1"/>
</dbReference>
<evidence type="ECO:0000256" key="1">
    <source>
        <dbReference type="SAM" id="MobiDB-lite"/>
    </source>
</evidence>
<keyword evidence="4" id="KW-1185">Reference proteome</keyword>
<evidence type="ECO:0000313" key="3">
    <source>
        <dbReference type="EMBL" id="PWJ74158.1"/>
    </source>
</evidence>
<dbReference type="AlphaFoldDB" id="A0A316BLU1"/>
<protein>
    <recommendedName>
        <fullName evidence="2">HEPN AbiJ-N-terminal domain-containing protein</fullName>
    </recommendedName>
</protein>
<dbReference type="InterPro" id="IPR049503">
    <property type="entry name" value="AbiJ_NTD4"/>
</dbReference>
<accession>A0A316BLU1</accession>
<feature type="compositionally biased region" description="Basic and acidic residues" evidence="1">
    <location>
        <begin position="1"/>
        <end position="19"/>
    </location>
</feature>
<evidence type="ECO:0000259" key="2">
    <source>
        <dbReference type="Pfam" id="PF18863"/>
    </source>
</evidence>
<reference evidence="3 4" key="1">
    <citation type="submission" date="2018-05" db="EMBL/GenBank/DDBJ databases">
        <title>Genomic Encyclopedia of Type Strains, Phase IV (KMG-IV): sequencing the most valuable type-strain genomes for metagenomic binning, comparative biology and taxonomic classification.</title>
        <authorList>
            <person name="Goeker M."/>
        </authorList>
    </citation>
    <scope>NUCLEOTIDE SEQUENCE [LARGE SCALE GENOMIC DNA]</scope>
    <source>
        <strain evidence="3 4">DSM 6986</strain>
    </source>
</reference>